<dbReference type="InterPro" id="IPR037232">
    <property type="entry name" value="NADH_quin_OxRdtase_su_C/D-like"/>
</dbReference>
<gene>
    <name evidence="2" type="ORF">A3207_08765</name>
</gene>
<evidence type="ECO:0000259" key="1">
    <source>
        <dbReference type="Pfam" id="PF00329"/>
    </source>
</evidence>
<dbReference type="InterPro" id="IPR001268">
    <property type="entry name" value="NADH_UbQ_OxRdtase_30kDa_su"/>
</dbReference>
<evidence type="ECO:0000313" key="2">
    <source>
        <dbReference type="EMBL" id="TQS83395.1"/>
    </source>
</evidence>
<dbReference type="RefSeq" id="WP_400194454.1">
    <property type="nucleotide sequence ID" value="NZ_CAYAYE010000040.1"/>
</dbReference>
<comment type="caution">
    <text evidence="2">The sequence shown here is derived from an EMBL/GenBank/DDBJ whole genome shotgun (WGS) entry which is preliminary data.</text>
</comment>
<evidence type="ECO:0000313" key="3">
    <source>
        <dbReference type="Proteomes" id="UP000752814"/>
    </source>
</evidence>
<dbReference type="SUPFAM" id="SSF143243">
    <property type="entry name" value="Nqo5-like"/>
    <property type="match status" value="1"/>
</dbReference>
<sequence length="92" mass="10416">MRGSKARLAAIVAEENGDGMRLTYIYDLNGKLRDYQYFLLPHEQINSISDIYTGALNIEREIVDLFGLEINGAPPELLLVEESKHAPLRKNL</sequence>
<dbReference type="AlphaFoldDB" id="A0A8J8PE29"/>
<feature type="domain" description="NADH:ubiquinone oxidoreductase 30kDa subunit" evidence="1">
    <location>
        <begin position="19"/>
        <end position="91"/>
    </location>
</feature>
<accession>A0A8J8PE29</accession>
<reference evidence="2" key="1">
    <citation type="submission" date="2016-03" db="EMBL/GenBank/DDBJ databases">
        <authorList>
            <person name="Borrel G."/>
            <person name="Mccann A."/>
            <person name="O'Toole P.W."/>
        </authorList>
    </citation>
    <scope>NUCLEOTIDE SEQUENCE</scope>
    <source>
        <strain evidence="2">183</strain>
    </source>
</reference>
<dbReference type="Gene3D" id="3.30.460.80">
    <property type="entry name" value="NADH:ubiquinone oxidoreductase, 30kDa subunit"/>
    <property type="match status" value="1"/>
</dbReference>
<name>A0A8J8PE29_9ARCH</name>
<organism evidence="2 3">
    <name type="scientific">Candidatus Methanomassiliicoccus intestinalis</name>
    <dbReference type="NCBI Taxonomy" id="1406512"/>
    <lineage>
        <taxon>Archaea</taxon>
        <taxon>Methanobacteriati</taxon>
        <taxon>Thermoplasmatota</taxon>
        <taxon>Thermoplasmata</taxon>
        <taxon>Methanomassiliicoccales</taxon>
        <taxon>Methanomassiliicoccaceae</taxon>
        <taxon>Methanomassiliicoccus</taxon>
    </lineage>
</organism>
<proteinExistence type="predicted"/>
<dbReference type="GO" id="GO:0008137">
    <property type="term" value="F:NADH dehydrogenase (ubiquinone) activity"/>
    <property type="evidence" value="ECO:0007669"/>
    <property type="project" value="InterPro"/>
</dbReference>
<dbReference type="Proteomes" id="UP000752814">
    <property type="component" value="Unassembled WGS sequence"/>
</dbReference>
<dbReference type="Pfam" id="PF00329">
    <property type="entry name" value="Complex1_30kDa"/>
    <property type="match status" value="1"/>
</dbReference>
<protein>
    <recommendedName>
        <fullName evidence="1">NADH:ubiquinone oxidoreductase 30kDa subunit domain-containing protein</fullName>
    </recommendedName>
</protein>
<dbReference type="EMBL" id="LVVT01000011">
    <property type="protein sequence ID" value="TQS83395.1"/>
    <property type="molecule type" value="Genomic_DNA"/>
</dbReference>